<feature type="transmembrane region" description="Helical" evidence="1">
    <location>
        <begin position="547"/>
        <end position="566"/>
    </location>
</feature>
<dbReference type="InterPro" id="IPR018580">
    <property type="entry name" value="Uncharacterised_YfhO"/>
</dbReference>
<dbReference type="Proteomes" id="UP000238322">
    <property type="component" value="Unassembled WGS sequence"/>
</dbReference>
<protein>
    <recommendedName>
        <fullName evidence="4">Membrane protein 6-pyruvoyl-tetrahydropterin synthase-related domain-containing protein</fullName>
    </recommendedName>
</protein>
<feature type="transmembrane region" description="Helical" evidence="1">
    <location>
        <begin position="848"/>
        <end position="871"/>
    </location>
</feature>
<feature type="transmembrane region" description="Helical" evidence="1">
    <location>
        <begin position="205"/>
        <end position="222"/>
    </location>
</feature>
<dbReference type="RefSeq" id="WP_105330422.1">
    <property type="nucleotide sequence ID" value="NZ_PUHY01000010.1"/>
</dbReference>
<accession>A0A2S8FR90</accession>
<feature type="transmembrane region" description="Helical" evidence="1">
    <location>
        <begin position="473"/>
        <end position="497"/>
    </location>
</feature>
<evidence type="ECO:0000313" key="3">
    <source>
        <dbReference type="Proteomes" id="UP000238322"/>
    </source>
</evidence>
<reference evidence="2 3" key="1">
    <citation type="submission" date="2018-02" db="EMBL/GenBank/DDBJ databases">
        <title>Comparative genomes isolates from brazilian mangrove.</title>
        <authorList>
            <person name="Araujo J.E."/>
            <person name="Taketani R.G."/>
            <person name="Silva M.C.P."/>
            <person name="Loureco M.V."/>
            <person name="Andreote F.D."/>
        </authorList>
    </citation>
    <scope>NUCLEOTIDE SEQUENCE [LARGE SCALE GENOMIC DNA]</scope>
    <source>
        <strain evidence="2 3">Hex-1 MGV</strain>
    </source>
</reference>
<feature type="transmembrane region" description="Helical" evidence="1">
    <location>
        <begin position="382"/>
        <end position="403"/>
    </location>
</feature>
<keyword evidence="1" id="KW-1133">Transmembrane helix</keyword>
<organism evidence="2 3">
    <name type="scientific">Blastopirellula marina</name>
    <dbReference type="NCBI Taxonomy" id="124"/>
    <lineage>
        <taxon>Bacteria</taxon>
        <taxon>Pseudomonadati</taxon>
        <taxon>Planctomycetota</taxon>
        <taxon>Planctomycetia</taxon>
        <taxon>Pirellulales</taxon>
        <taxon>Pirellulaceae</taxon>
        <taxon>Blastopirellula</taxon>
    </lineage>
</organism>
<feature type="transmembrane region" description="Helical" evidence="1">
    <location>
        <begin position="136"/>
        <end position="153"/>
    </location>
</feature>
<sequence length="881" mass="98325">MNGQPRPSYESPSPLHRVRTWLAIWLPFVVLATIFFGGSFVRQEQFVFRDAAHFYYPLFHEVTRQWKAGEIPLWSPWDGIGVPLAADATPSVFYPGKLLLVTPLGFDFGLRLYVLIHYAIAYAGIYVAARIWGCSRTASVLAAVAYAFGGPLLSYHSNIIFLVGSSWLPWAMVCGWRLARRPALLPGMGLGSCLAMMILGGDPQLAFHTMMLLSLAAVVFVLPWKTEATWSVWLRWRTFRMGALGTAAFMAFSLSAIQILPSSEWAARSVRATSHEPRSVYELAATAIQGKEIAWDTLLGDPPDGSHARHSYDFSIAPWVLPEMFVANFRGKLYPRNERWTRAIPADGRIWFQSVFLGSLVCLFAAAAFFRGSARRVDRWLIGVAAFGLLASLGWYGLGWIILEVGHLVGWNGTGMPVGSPFGGLYWLMNLLVPKFSGFRYPAKWWIFVAFAVPILAGRGLDHFHVSCRGFRWSMIATVVGVLIGGCFLVASPWFAASLPDVPNDALFGPLDAAAGLSQMAIGMLQATAAIALGISAFYFLPRQVAVCLIVVLVGAELGISNRWILVTAPQALWHQGGFEKTNVPLNDRRSYFSSYYDRNENIYPESFANTGSDDRMIEGMKIDRRESFPRYQMLEPMRNSPAVVSIRPRDYETLWNSATSHEQRELVRKMFGCYPVGLGTFREAWWLNQVQWHDPIEDASSAAMWQGTREILDTIQAANMPQVGPVIPPDIPSSQHMAWDKDFGYPAVLEAEQADRLDAPPVPASSLVITNYRRERAGQIIIELVDCQPGWMVFREYFDRGWQCEIVGRNGQARTAVPIYRANRVMMAVPVEAGDTLVTLTYLPRSFVIGAIISAISWAVLLITLVVIPLKRSWPSARQR</sequence>
<dbReference type="EMBL" id="PUHY01000010">
    <property type="protein sequence ID" value="PQO34692.1"/>
    <property type="molecule type" value="Genomic_DNA"/>
</dbReference>
<dbReference type="OrthoDB" id="231679at2"/>
<feature type="transmembrane region" description="Helical" evidence="1">
    <location>
        <begin position="21"/>
        <end position="41"/>
    </location>
</feature>
<dbReference type="AlphaFoldDB" id="A0A2S8FR90"/>
<keyword evidence="1" id="KW-0472">Membrane</keyword>
<feature type="transmembrane region" description="Helical" evidence="1">
    <location>
        <begin position="243"/>
        <end position="261"/>
    </location>
</feature>
<evidence type="ECO:0008006" key="4">
    <source>
        <dbReference type="Google" id="ProtNLM"/>
    </source>
</evidence>
<feature type="transmembrane region" description="Helical" evidence="1">
    <location>
        <begin position="443"/>
        <end position="461"/>
    </location>
</feature>
<feature type="transmembrane region" description="Helical" evidence="1">
    <location>
        <begin position="517"/>
        <end position="540"/>
    </location>
</feature>
<dbReference type="PANTHER" id="PTHR38454">
    <property type="entry name" value="INTEGRAL MEMBRANE PROTEIN-RELATED"/>
    <property type="match status" value="1"/>
</dbReference>
<evidence type="ECO:0000313" key="2">
    <source>
        <dbReference type="EMBL" id="PQO34692.1"/>
    </source>
</evidence>
<proteinExistence type="predicted"/>
<feature type="transmembrane region" description="Helical" evidence="1">
    <location>
        <begin position="108"/>
        <end position="129"/>
    </location>
</feature>
<evidence type="ECO:0000256" key="1">
    <source>
        <dbReference type="SAM" id="Phobius"/>
    </source>
</evidence>
<keyword evidence="1" id="KW-0812">Transmembrane</keyword>
<dbReference type="PANTHER" id="PTHR38454:SF1">
    <property type="entry name" value="INTEGRAL MEMBRANE PROTEIN"/>
    <property type="match status" value="1"/>
</dbReference>
<gene>
    <name evidence="2" type="ORF">C5Y83_14400</name>
</gene>
<feature type="transmembrane region" description="Helical" evidence="1">
    <location>
        <begin position="183"/>
        <end position="199"/>
    </location>
</feature>
<comment type="caution">
    <text evidence="2">The sequence shown here is derived from an EMBL/GenBank/DDBJ whole genome shotgun (WGS) entry which is preliminary data.</text>
</comment>
<feature type="transmembrane region" description="Helical" evidence="1">
    <location>
        <begin position="350"/>
        <end position="370"/>
    </location>
</feature>
<name>A0A2S8FR90_9BACT</name>